<protein>
    <submittedName>
        <fullName evidence="1">Uncharacterized protein</fullName>
    </submittedName>
</protein>
<name>A0A134BBR6_9BACT</name>
<accession>A0A134BBR6</accession>
<proteinExistence type="predicted"/>
<dbReference type="EMBL" id="LSDL01000073">
    <property type="protein sequence ID" value="KXB77365.1"/>
    <property type="molecule type" value="Genomic_DNA"/>
</dbReference>
<evidence type="ECO:0000313" key="2">
    <source>
        <dbReference type="Proteomes" id="UP000070531"/>
    </source>
</evidence>
<comment type="caution">
    <text evidence="1">The sequence shown here is derived from an EMBL/GenBank/DDBJ whole genome shotgun (WGS) entry which is preliminary data.</text>
</comment>
<sequence length="48" mass="5667">MFRNVSLANFLSITYQDNQIVLAVYHDVVDMRANCFCKYDVNFKMSKL</sequence>
<dbReference type="Proteomes" id="UP000070531">
    <property type="component" value="Unassembled WGS sequence"/>
</dbReference>
<organism evidence="1">
    <name type="scientific">Prevotella amnii</name>
    <dbReference type="NCBI Taxonomy" id="419005"/>
    <lineage>
        <taxon>Bacteria</taxon>
        <taxon>Pseudomonadati</taxon>
        <taxon>Bacteroidota</taxon>
        <taxon>Bacteroidia</taxon>
        <taxon>Bacteroidales</taxon>
        <taxon>Prevotellaceae</taxon>
        <taxon>Prevotella</taxon>
    </lineage>
</organism>
<dbReference type="PATRIC" id="fig|419005.5.peg.1432"/>
<gene>
    <name evidence="1" type="ORF">HMPREF1860_01422</name>
</gene>
<dbReference type="AlphaFoldDB" id="A0A134BBR6"/>
<evidence type="ECO:0000313" key="1">
    <source>
        <dbReference type="EMBL" id="KXB77365.1"/>
    </source>
</evidence>
<reference evidence="1 2" key="1">
    <citation type="submission" date="2016-01" db="EMBL/GenBank/DDBJ databases">
        <authorList>
            <person name="Oliw E.H."/>
        </authorList>
    </citation>
    <scope>NUCLEOTIDE SEQUENCE [LARGE SCALE GENOMIC DNA]</scope>
    <source>
        <strain evidence="1 2">DNF00307</strain>
    </source>
</reference>